<evidence type="ECO:0000313" key="10">
    <source>
        <dbReference type="RefSeq" id="XP_016941191.3"/>
    </source>
</evidence>
<dbReference type="AlphaFoldDB" id="A0AB39ZQW0"/>
<evidence type="ECO:0000256" key="7">
    <source>
        <dbReference type="SAM" id="Phobius"/>
    </source>
</evidence>
<feature type="transmembrane region" description="Helical" evidence="7">
    <location>
        <begin position="649"/>
        <end position="671"/>
    </location>
</feature>
<comment type="subcellular location">
    <subcellularLocation>
        <location evidence="1">Membrane</location>
        <topology evidence="1">Multi-pass membrane protein</topology>
    </subcellularLocation>
</comment>
<evidence type="ECO:0000256" key="5">
    <source>
        <dbReference type="ARBA" id="ARBA00023180"/>
    </source>
</evidence>
<evidence type="ECO:0000256" key="4">
    <source>
        <dbReference type="ARBA" id="ARBA00023136"/>
    </source>
</evidence>
<feature type="transmembrane region" description="Helical" evidence="7">
    <location>
        <begin position="580"/>
        <end position="597"/>
    </location>
</feature>
<reference evidence="10" key="1">
    <citation type="submission" date="2025-08" db="UniProtKB">
        <authorList>
            <consortium name="RefSeq"/>
        </authorList>
    </citation>
    <scope>IDENTIFICATION</scope>
</reference>
<dbReference type="RefSeq" id="XP_016941191.3">
    <property type="nucleotide sequence ID" value="XM_017085702.4"/>
</dbReference>
<feature type="transmembrane region" description="Helical" evidence="7">
    <location>
        <begin position="729"/>
        <end position="749"/>
    </location>
</feature>
<keyword evidence="9" id="KW-1185">Reference proteome</keyword>
<dbReference type="Proteomes" id="UP001652628">
    <property type="component" value="Chromosome 2R"/>
</dbReference>
<dbReference type="GO" id="GO:0005783">
    <property type="term" value="C:endoplasmic reticulum"/>
    <property type="evidence" value="ECO:0007669"/>
    <property type="project" value="InterPro"/>
</dbReference>
<feature type="transmembrane region" description="Helical" evidence="7">
    <location>
        <begin position="71"/>
        <end position="90"/>
    </location>
</feature>
<dbReference type="PANTHER" id="PTHR12680:SF6">
    <property type="entry name" value="PROTEIN PHTF"/>
    <property type="match status" value="1"/>
</dbReference>
<feature type="transmembrane region" description="Helical" evidence="7">
    <location>
        <begin position="761"/>
        <end position="782"/>
    </location>
</feature>
<evidence type="ECO:0000259" key="8">
    <source>
        <dbReference type="Pfam" id="PF12129"/>
    </source>
</evidence>
<dbReference type="GO" id="GO:0016020">
    <property type="term" value="C:membrane"/>
    <property type="evidence" value="ECO:0007669"/>
    <property type="project" value="UniProtKB-SubCell"/>
</dbReference>
<evidence type="ECO:0000313" key="9">
    <source>
        <dbReference type="Proteomes" id="UP001652628"/>
    </source>
</evidence>
<keyword evidence="4 7" id="KW-0472">Membrane</keyword>
<feature type="domain" description="PHTF1/2 N-terminal" evidence="8">
    <location>
        <begin position="1"/>
        <end position="185"/>
    </location>
</feature>
<feature type="region of interest" description="Disordered" evidence="6">
    <location>
        <begin position="361"/>
        <end position="417"/>
    </location>
</feature>
<dbReference type="Pfam" id="PF12129">
    <property type="entry name" value="PHTF1-2_N"/>
    <property type="match status" value="1"/>
</dbReference>
<dbReference type="InterPro" id="IPR021980">
    <property type="entry name" value="PHTF1/2_N"/>
</dbReference>
<evidence type="ECO:0000256" key="6">
    <source>
        <dbReference type="SAM" id="MobiDB-lite"/>
    </source>
</evidence>
<feature type="compositionally biased region" description="Polar residues" evidence="6">
    <location>
        <begin position="451"/>
        <end position="461"/>
    </location>
</feature>
<dbReference type="PANTHER" id="PTHR12680">
    <property type="entry name" value="PUTATIVE HOMEODOMAIN TRANSCRIPTION FACTOR PHTF"/>
    <property type="match status" value="1"/>
</dbReference>
<dbReference type="InterPro" id="IPR039775">
    <property type="entry name" value="PHTF1/2"/>
</dbReference>
<organism evidence="9 10">
    <name type="scientific">Drosophila suzukii</name>
    <name type="common">Spotted-wing drosophila fruit fly</name>
    <dbReference type="NCBI Taxonomy" id="28584"/>
    <lineage>
        <taxon>Eukaryota</taxon>
        <taxon>Metazoa</taxon>
        <taxon>Ecdysozoa</taxon>
        <taxon>Arthropoda</taxon>
        <taxon>Hexapoda</taxon>
        <taxon>Insecta</taxon>
        <taxon>Pterygota</taxon>
        <taxon>Neoptera</taxon>
        <taxon>Endopterygota</taxon>
        <taxon>Diptera</taxon>
        <taxon>Brachycera</taxon>
        <taxon>Muscomorpha</taxon>
        <taxon>Ephydroidea</taxon>
        <taxon>Drosophilidae</taxon>
        <taxon>Drosophila</taxon>
        <taxon>Sophophora</taxon>
    </lineage>
</organism>
<feature type="transmembrane region" description="Helical" evidence="7">
    <location>
        <begin position="96"/>
        <end position="117"/>
    </location>
</feature>
<evidence type="ECO:0000256" key="1">
    <source>
        <dbReference type="ARBA" id="ARBA00004141"/>
    </source>
</evidence>
<accession>A0AB39ZQW0</accession>
<keyword evidence="2 7" id="KW-0812">Transmembrane</keyword>
<sequence length="882" mass="97838">MKLDEIVAWYQKKIGTYDKQEWEKTVEQRILDGFNNVNLKNTKLKTELIDVDLVRGSTFPKAKPKQSLLTVIRLAILRYVLLPLYAQWWVRQTTPNAFAFILVLYLTQLSNWAIYVLHSSRIVPLVYEKPSNGTLLQAEAAGDGNDPAADKQSEEYADMLSALLIPCALSLLISLIHSQIVATNTATGVAGGSSKNKLRRISASFLGDKAATREHRVRRRKKFVRIRQMEPDLSQASSNTSLPNRRTVASAIEVLPRPITPSPSPSPKSICAVVPDPILPATPPPVVIRRSSNEETFLTTTAISPLPQPLGATDARFDLSRQTAGAAPESPKKRNVNWHTPIQIYATYERAEQPCCSRDACEDGAEADGESSVVSVKPAYQSRRNIGEDDGFESLNGKSSSGEDNNHSPLPNAGAVVAPPVPIQTNQLRLRLNSTNAVSTSAPATEKKGQSRGNESTTSCAESDECDDADIISSPASACNQECTTSATDWLGVTTNSEDCSYTSDLDRSDSGLKHAACSDEDPGELDITPTTILNPHSSLDRISCTIWDQRDAKKAQLSVLEIASCIIERVDSMGEANDYIYIGVVFSFLLTLIPIFCRLCEVTLGSDAEKASEISYLYMPQLLWEKSSSSFYTLLGFAFGDSQWERTVLALGFVQRLCLTLILFIIFAVAERTFKQRFLYAKLFSHLTSSRRARKSNLPHFRLNKVRNIKTWLSVRSYLKKRGPQRSVDIIVSAAFIVTLLLLAFLSVEWLKDSVHLHTHLTLEALIWSITIGIFLLRFMTLGQKIQHKYRSVSVLITEQINLYLQIEQKPKKKDELMVSNSVLKLAADLLKELETPFKISGLSANPYLFTTIKVVILSALSGVLSEVLGFKLKLHKIKIK</sequence>
<feature type="region of interest" description="Disordered" evidence="6">
    <location>
        <begin position="436"/>
        <end position="463"/>
    </location>
</feature>
<gene>
    <name evidence="10" type="primary">phtf</name>
</gene>
<proteinExistence type="predicted"/>
<keyword evidence="5" id="KW-0325">Glycoprotein</keyword>
<evidence type="ECO:0000256" key="2">
    <source>
        <dbReference type="ARBA" id="ARBA00022692"/>
    </source>
</evidence>
<name>A0AB39ZQW0_DROSZ</name>
<evidence type="ECO:0000256" key="3">
    <source>
        <dbReference type="ARBA" id="ARBA00022989"/>
    </source>
</evidence>
<keyword evidence="3 7" id="KW-1133">Transmembrane helix</keyword>
<dbReference type="GeneID" id="108018192"/>
<protein>
    <submittedName>
        <fullName evidence="10">Protein phtf</fullName>
    </submittedName>
</protein>